<dbReference type="EMBL" id="PPEI02000001">
    <property type="protein sequence ID" value="PWN68088.1"/>
    <property type="molecule type" value="Genomic_DNA"/>
</dbReference>
<dbReference type="RefSeq" id="WP_109618978.1">
    <property type="nucleotide sequence ID" value="NZ_PPEI02000001.1"/>
</dbReference>
<organism evidence="2 3">
    <name type="scientific">Chryseobacterium oncorhynchi</name>
    <dbReference type="NCBI Taxonomy" id="741074"/>
    <lineage>
        <taxon>Bacteria</taxon>
        <taxon>Pseudomonadati</taxon>
        <taxon>Bacteroidota</taxon>
        <taxon>Flavobacteriia</taxon>
        <taxon>Flavobacteriales</taxon>
        <taxon>Weeksellaceae</taxon>
        <taxon>Chryseobacterium group</taxon>
        <taxon>Chryseobacterium</taxon>
    </lineage>
</organism>
<feature type="signal peptide" evidence="1">
    <location>
        <begin position="1"/>
        <end position="27"/>
    </location>
</feature>
<comment type="caution">
    <text evidence="2">The sequence shown here is derived from an EMBL/GenBank/DDBJ whole genome shotgun (WGS) entry which is preliminary data.</text>
</comment>
<gene>
    <name evidence="2" type="ORF">C1638_005685</name>
</gene>
<dbReference type="OrthoDB" id="1254206at2"/>
<evidence type="ECO:0000313" key="3">
    <source>
        <dbReference type="Proteomes" id="UP000236182"/>
    </source>
</evidence>
<reference evidence="2" key="1">
    <citation type="submission" date="2018-04" db="EMBL/GenBank/DDBJ databases">
        <title>Draft Genome Sequences of Chryseobacterium lactis NCTC11390T isolated from milk, Chryseobacterium oncorhynchi 701B-08T from rainbow trout, and Chryseobacterium viscerum 687B-08T from diseased fish.</title>
        <authorList>
            <person name="Jeong J.-J."/>
            <person name="Lee Y.J."/>
            <person name="Pathiraja D."/>
            <person name="Park B."/>
            <person name="Choi I.-G."/>
            <person name="Kim K.D."/>
        </authorList>
    </citation>
    <scope>NUCLEOTIDE SEQUENCE [LARGE SCALE GENOMIC DNA]</scope>
    <source>
        <strain evidence="2">701B-08</strain>
    </source>
</reference>
<accession>A0A316X9Q5</accession>
<dbReference type="AlphaFoldDB" id="A0A316X9Q5"/>
<keyword evidence="1" id="KW-0732">Signal</keyword>
<keyword evidence="3" id="KW-1185">Reference proteome</keyword>
<sequence>MLSVQKRNSYSHLINFLVLFCIQSCYAQNQQIKPFFETEKKKSYEYCIKESEIDKIKNTDDNKEVIKLMISGCKDRGIIFDNFIDGTNTLLASLPDEKGDFIIFNWKKYDIYIPAPTVSLLQTDKTQVVEFTYYDEARNVYDIPMKRKVYEEKERKFKNELQFIQATLNGEKMDDSISRYQRNDYYVIKRIKGKYFYYTILNGKLETR</sequence>
<name>A0A316X9Q5_9FLAO</name>
<dbReference type="Proteomes" id="UP000236182">
    <property type="component" value="Unassembled WGS sequence"/>
</dbReference>
<evidence type="ECO:0000313" key="2">
    <source>
        <dbReference type="EMBL" id="PWN68088.1"/>
    </source>
</evidence>
<evidence type="ECO:0000256" key="1">
    <source>
        <dbReference type="SAM" id="SignalP"/>
    </source>
</evidence>
<protein>
    <submittedName>
        <fullName evidence="2">Uncharacterized protein</fullName>
    </submittedName>
</protein>
<proteinExistence type="predicted"/>
<feature type="chain" id="PRO_5016427222" evidence="1">
    <location>
        <begin position="28"/>
        <end position="208"/>
    </location>
</feature>